<organism evidence="2 3">
    <name type="scientific">Pleurodeles waltl</name>
    <name type="common">Iberian ribbed newt</name>
    <dbReference type="NCBI Taxonomy" id="8319"/>
    <lineage>
        <taxon>Eukaryota</taxon>
        <taxon>Metazoa</taxon>
        <taxon>Chordata</taxon>
        <taxon>Craniata</taxon>
        <taxon>Vertebrata</taxon>
        <taxon>Euteleostomi</taxon>
        <taxon>Amphibia</taxon>
        <taxon>Batrachia</taxon>
        <taxon>Caudata</taxon>
        <taxon>Salamandroidea</taxon>
        <taxon>Salamandridae</taxon>
        <taxon>Pleurodelinae</taxon>
        <taxon>Pleurodeles</taxon>
    </lineage>
</organism>
<protein>
    <submittedName>
        <fullName evidence="2">Uncharacterized protein</fullName>
    </submittedName>
</protein>
<dbReference type="AlphaFoldDB" id="A0AAV7U101"/>
<dbReference type="EMBL" id="JANPWB010000006">
    <property type="protein sequence ID" value="KAJ1181538.1"/>
    <property type="molecule type" value="Genomic_DNA"/>
</dbReference>
<reference evidence="2" key="1">
    <citation type="journal article" date="2022" name="bioRxiv">
        <title>Sequencing and chromosome-scale assembly of the giantPleurodeles waltlgenome.</title>
        <authorList>
            <person name="Brown T."/>
            <person name="Elewa A."/>
            <person name="Iarovenko S."/>
            <person name="Subramanian E."/>
            <person name="Araus A.J."/>
            <person name="Petzold A."/>
            <person name="Susuki M."/>
            <person name="Suzuki K.-i.T."/>
            <person name="Hayashi T."/>
            <person name="Toyoda A."/>
            <person name="Oliveira C."/>
            <person name="Osipova E."/>
            <person name="Leigh N.D."/>
            <person name="Simon A."/>
            <person name="Yun M.H."/>
        </authorList>
    </citation>
    <scope>NUCLEOTIDE SEQUENCE</scope>
    <source>
        <strain evidence="2">20211129_DDA</strain>
        <tissue evidence="2">Liver</tissue>
    </source>
</reference>
<feature type="region of interest" description="Disordered" evidence="1">
    <location>
        <begin position="86"/>
        <end position="133"/>
    </location>
</feature>
<sequence length="200" mass="22552">MNDFKACQEHQYIPQVHRAELRFDFVVGFQSLLHPRGVIHEYHDSVCIMGRVPRQLSLLQDAIPVSVIQDFGNDLVGWGSRGQLGRQGPVGPFDHKARGWIDGRLGPKRRCNPPESTPESNPPREGYSDGPYSRFRRVPPGIASLPPIVKPWPSMSSSTDILPLASHLVCYPSQILPQEEHLHLIPTNLGFKHRFEGLNR</sequence>
<accession>A0AAV7U101</accession>
<evidence type="ECO:0000256" key="1">
    <source>
        <dbReference type="SAM" id="MobiDB-lite"/>
    </source>
</evidence>
<keyword evidence="3" id="KW-1185">Reference proteome</keyword>
<gene>
    <name evidence="2" type="ORF">NDU88_006745</name>
</gene>
<name>A0AAV7U101_PLEWA</name>
<dbReference type="Proteomes" id="UP001066276">
    <property type="component" value="Chromosome 3_2"/>
</dbReference>
<proteinExistence type="predicted"/>
<evidence type="ECO:0000313" key="3">
    <source>
        <dbReference type="Proteomes" id="UP001066276"/>
    </source>
</evidence>
<evidence type="ECO:0000313" key="2">
    <source>
        <dbReference type="EMBL" id="KAJ1181538.1"/>
    </source>
</evidence>
<comment type="caution">
    <text evidence="2">The sequence shown here is derived from an EMBL/GenBank/DDBJ whole genome shotgun (WGS) entry which is preliminary data.</text>
</comment>